<keyword evidence="2" id="KW-1185">Reference proteome</keyword>
<dbReference type="EMBL" id="KQ459605">
    <property type="protein sequence ID" value="KPI91880.1"/>
    <property type="molecule type" value="Genomic_DNA"/>
</dbReference>
<sequence>MSGSNNTQEQNTNTSKIVISAFYKIVDSNGATAEDVTKYLQQKFGDVWKENVLTTKAEETLESSAALGFLDKRGKRYIDKLARDLCRCKRRYCGRRKLCSSERQVQRRRRRTYYS</sequence>
<proteinExistence type="predicted"/>
<accession>A0A194PL97</accession>
<gene>
    <name evidence="1" type="ORF">RR46_08306</name>
</gene>
<dbReference type="Proteomes" id="UP000053268">
    <property type="component" value="Unassembled WGS sequence"/>
</dbReference>
<organism evidence="1 2">
    <name type="scientific">Papilio xuthus</name>
    <name type="common">Asian swallowtail butterfly</name>
    <dbReference type="NCBI Taxonomy" id="66420"/>
    <lineage>
        <taxon>Eukaryota</taxon>
        <taxon>Metazoa</taxon>
        <taxon>Ecdysozoa</taxon>
        <taxon>Arthropoda</taxon>
        <taxon>Hexapoda</taxon>
        <taxon>Insecta</taxon>
        <taxon>Pterygota</taxon>
        <taxon>Neoptera</taxon>
        <taxon>Endopterygota</taxon>
        <taxon>Lepidoptera</taxon>
        <taxon>Glossata</taxon>
        <taxon>Ditrysia</taxon>
        <taxon>Papilionoidea</taxon>
        <taxon>Papilionidae</taxon>
        <taxon>Papilioninae</taxon>
        <taxon>Papilio</taxon>
    </lineage>
</organism>
<evidence type="ECO:0000313" key="1">
    <source>
        <dbReference type="EMBL" id="KPI91880.1"/>
    </source>
</evidence>
<protein>
    <submittedName>
        <fullName evidence="1">Uncharacterized protein</fullName>
    </submittedName>
</protein>
<evidence type="ECO:0000313" key="2">
    <source>
        <dbReference type="Proteomes" id="UP000053268"/>
    </source>
</evidence>
<reference evidence="1 2" key="1">
    <citation type="journal article" date="2015" name="Nat. Commun.">
        <title>Outbred genome sequencing and CRISPR/Cas9 gene editing in butterflies.</title>
        <authorList>
            <person name="Li X."/>
            <person name="Fan D."/>
            <person name="Zhang W."/>
            <person name="Liu G."/>
            <person name="Zhang L."/>
            <person name="Zhao L."/>
            <person name="Fang X."/>
            <person name="Chen L."/>
            <person name="Dong Y."/>
            <person name="Chen Y."/>
            <person name="Ding Y."/>
            <person name="Zhao R."/>
            <person name="Feng M."/>
            <person name="Zhu Y."/>
            <person name="Feng Y."/>
            <person name="Jiang X."/>
            <person name="Zhu D."/>
            <person name="Xiang H."/>
            <person name="Feng X."/>
            <person name="Li S."/>
            <person name="Wang J."/>
            <person name="Zhang G."/>
            <person name="Kronforst M.R."/>
            <person name="Wang W."/>
        </authorList>
    </citation>
    <scope>NUCLEOTIDE SEQUENCE [LARGE SCALE GENOMIC DNA]</scope>
    <source>
        <strain evidence="1">Ya'a_city_454_Px</strain>
        <tissue evidence="1">Whole body</tissue>
    </source>
</reference>
<name>A0A194PL97_PAPXU</name>
<dbReference type="AlphaFoldDB" id="A0A194PL97"/>